<name>A0A8H4USV1_9HYPO</name>
<proteinExistence type="predicted"/>
<evidence type="ECO:0000313" key="2">
    <source>
        <dbReference type="Proteomes" id="UP000635477"/>
    </source>
</evidence>
<dbReference type="AlphaFoldDB" id="A0A8H4USV1"/>
<keyword evidence="2" id="KW-1185">Reference proteome</keyword>
<reference evidence="1" key="2">
    <citation type="submission" date="2020-05" db="EMBL/GenBank/DDBJ databases">
        <authorList>
            <person name="Kim H.-S."/>
            <person name="Proctor R.H."/>
            <person name="Brown D.W."/>
        </authorList>
    </citation>
    <scope>NUCLEOTIDE SEQUENCE</scope>
    <source>
        <strain evidence="1">NRRL 22465</strain>
    </source>
</reference>
<reference evidence="1" key="1">
    <citation type="journal article" date="2020" name="BMC Genomics">
        <title>Correction to: Identification and distribution of gene clusters required for synthesis of sphingolipid metabolism inhibitors in diverse species of the filamentous fungus Fusarium.</title>
        <authorList>
            <person name="Kim H.S."/>
            <person name="Lohmar J.M."/>
            <person name="Busman M."/>
            <person name="Brown D.W."/>
            <person name="Naumann T.A."/>
            <person name="Divon H.H."/>
            <person name="Lysoe E."/>
            <person name="Uhlig S."/>
            <person name="Proctor R.H."/>
        </authorList>
    </citation>
    <scope>NUCLEOTIDE SEQUENCE</scope>
    <source>
        <strain evidence="1">NRRL 22465</strain>
    </source>
</reference>
<comment type="caution">
    <text evidence="1">The sequence shown here is derived from an EMBL/GenBank/DDBJ whole genome shotgun (WGS) entry which is preliminary data.</text>
</comment>
<sequence>MSQQPATKSQAQAPVAAGQDGWDEARLEEAMQRLKLLHIKLSFQVRLLRDTIPQMIKPLLQKQPSRRHHPVPILRQLKLMHLIAADVMFAAFMSSINEAQGNLKEFTDLMRDELSKEMFAQVMKREQEEPEGIVPWRHEDHPDWFTMDKK</sequence>
<dbReference type="EMBL" id="JABEYC010000103">
    <property type="protein sequence ID" value="KAF4982652.1"/>
    <property type="molecule type" value="Genomic_DNA"/>
</dbReference>
<accession>A0A8H4USV1</accession>
<dbReference type="OrthoDB" id="5326237at2759"/>
<evidence type="ECO:0000313" key="1">
    <source>
        <dbReference type="EMBL" id="KAF4982652.1"/>
    </source>
</evidence>
<gene>
    <name evidence="1" type="ORF">FZEAL_1759</name>
</gene>
<organism evidence="1 2">
    <name type="scientific">Fusarium zealandicum</name>
    <dbReference type="NCBI Taxonomy" id="1053134"/>
    <lineage>
        <taxon>Eukaryota</taxon>
        <taxon>Fungi</taxon>
        <taxon>Dikarya</taxon>
        <taxon>Ascomycota</taxon>
        <taxon>Pezizomycotina</taxon>
        <taxon>Sordariomycetes</taxon>
        <taxon>Hypocreomycetidae</taxon>
        <taxon>Hypocreales</taxon>
        <taxon>Nectriaceae</taxon>
        <taxon>Fusarium</taxon>
        <taxon>Fusarium staphyleae species complex</taxon>
    </lineage>
</organism>
<dbReference type="Proteomes" id="UP000635477">
    <property type="component" value="Unassembled WGS sequence"/>
</dbReference>
<protein>
    <submittedName>
        <fullName evidence="1">Uncharacterized protein</fullName>
    </submittedName>
</protein>